<dbReference type="PRINTS" id="PR01021">
    <property type="entry name" value="OMPADOMAIN"/>
</dbReference>
<comment type="caution">
    <text evidence="6">The sequence shown here is derived from an EMBL/GenBank/DDBJ whole genome shotgun (WGS) entry which is preliminary data.</text>
</comment>
<keyword evidence="3" id="KW-0998">Cell outer membrane</keyword>
<proteinExistence type="predicted"/>
<dbReference type="InterPro" id="IPR006665">
    <property type="entry name" value="OmpA-like"/>
</dbReference>
<comment type="subcellular location">
    <subcellularLocation>
        <location evidence="1">Cell outer membrane</location>
    </subcellularLocation>
</comment>
<keyword evidence="2 4" id="KW-0472">Membrane</keyword>
<dbReference type="Proteomes" id="UP000285780">
    <property type="component" value="Unassembled WGS sequence"/>
</dbReference>
<dbReference type="PANTHER" id="PTHR30329">
    <property type="entry name" value="STATOR ELEMENT OF FLAGELLAR MOTOR COMPLEX"/>
    <property type="match status" value="1"/>
</dbReference>
<accession>A0A420E5K3</accession>
<protein>
    <submittedName>
        <fullName evidence="6">WD40 repeat protein</fullName>
    </submittedName>
</protein>
<name>A0A420E5K3_9FLAO</name>
<feature type="domain" description="OmpA-like" evidence="5">
    <location>
        <begin position="525"/>
        <end position="645"/>
    </location>
</feature>
<evidence type="ECO:0000256" key="1">
    <source>
        <dbReference type="ARBA" id="ARBA00004442"/>
    </source>
</evidence>
<dbReference type="InterPro" id="IPR036737">
    <property type="entry name" value="OmpA-like_sf"/>
</dbReference>
<dbReference type="InterPro" id="IPR050330">
    <property type="entry name" value="Bact_OuterMem_StrucFunc"/>
</dbReference>
<dbReference type="SUPFAM" id="SSF48452">
    <property type="entry name" value="TPR-like"/>
    <property type="match status" value="1"/>
</dbReference>
<dbReference type="CDD" id="cd07185">
    <property type="entry name" value="OmpA_C-like"/>
    <property type="match status" value="1"/>
</dbReference>
<evidence type="ECO:0000313" key="6">
    <source>
        <dbReference type="EMBL" id="RKF05345.1"/>
    </source>
</evidence>
<dbReference type="EMBL" id="RAQM01000001">
    <property type="protein sequence ID" value="RKF05345.1"/>
    <property type="molecule type" value="Genomic_DNA"/>
</dbReference>
<dbReference type="InterPro" id="IPR006664">
    <property type="entry name" value="OMP_bac"/>
</dbReference>
<dbReference type="Pfam" id="PF00691">
    <property type="entry name" value="OmpA"/>
    <property type="match status" value="1"/>
</dbReference>
<dbReference type="InterPro" id="IPR011990">
    <property type="entry name" value="TPR-like_helical_dom_sf"/>
</dbReference>
<dbReference type="SUPFAM" id="SSF82171">
    <property type="entry name" value="DPP6 N-terminal domain-like"/>
    <property type="match status" value="1"/>
</dbReference>
<dbReference type="GO" id="GO:0009279">
    <property type="term" value="C:cell outer membrane"/>
    <property type="evidence" value="ECO:0007669"/>
    <property type="project" value="UniProtKB-SubCell"/>
</dbReference>
<evidence type="ECO:0000256" key="2">
    <source>
        <dbReference type="ARBA" id="ARBA00023136"/>
    </source>
</evidence>
<evidence type="ECO:0000256" key="3">
    <source>
        <dbReference type="ARBA" id="ARBA00023237"/>
    </source>
</evidence>
<reference evidence="6 7" key="1">
    <citation type="submission" date="2018-09" db="EMBL/GenBank/DDBJ databases">
        <title>Genomic Encyclopedia of Archaeal and Bacterial Type Strains, Phase II (KMG-II): from individual species to whole genera.</title>
        <authorList>
            <person name="Goeker M."/>
        </authorList>
    </citation>
    <scope>NUCLEOTIDE SEQUENCE [LARGE SCALE GENOMIC DNA]</scope>
    <source>
        <strain evidence="6 7">DSM 16505</strain>
    </source>
</reference>
<sequence length="645" mass="72987">MKNQIIIVVLMLFFVKGIAQEQPGNREMAYRYIYEYQYAKAVPLLLKVIDVKKPKAKDIELLAKSYYQINAYTQACNWYARLLEFDNVDPEVLIEYAKSLKQISEYIKAKSILEEYAKKTGNHQKVAQEIEGCTLALKWQANPKSYILRNEKIINTEKSEFSPFLLENQLYYVGEKLEAKRRYGWTGNSFLKIYNAKVDDAKQLSSSELKELFNEKKFHVGPITSNKAGNTFYVTQTYPGRKGNKEKEGDRKYLSNKLELYIYSKDDSGNWKATPFPYNNVKEYSVGHAVLSPDEKVLYFVSDMLGSIGGTDIWYSELDAQNNWTAPKNAGNTINSVGNEMFPTVASNGSLYFSSDGFVSMGGLDIFKTKGSKASWSTPENLQYPVNSGGDDFGFIVSEIEGETMFGYLSSNRLGGKGGDDIYSFTYKKPKKFIALEGITYEGKTTEKLLTDVAVSLFKGKDRQLIAKKESTAKGEFVFEVEPNTSYKILGQKKGFYSDSLVVDTKTIKAGDTLKVALHLESLLEINKKIVLEGIHYDFDKHDIRKDAAVILNELVSIMHAYPTLKIELSSHTDSRGRDAYNMKLSQRRAQSVVDYLVNNGISRDRLQAKGYGESQLLNKCSNGVPCSKEAHQENRRTEVKVLSF</sequence>
<evidence type="ECO:0000256" key="4">
    <source>
        <dbReference type="PROSITE-ProRule" id="PRU00473"/>
    </source>
</evidence>
<dbReference type="Gene3D" id="1.25.40.10">
    <property type="entry name" value="Tetratricopeptide repeat domain"/>
    <property type="match status" value="1"/>
</dbReference>
<dbReference type="Gene3D" id="3.30.1330.60">
    <property type="entry name" value="OmpA-like domain"/>
    <property type="match status" value="1"/>
</dbReference>
<gene>
    <name evidence="6" type="ORF">C8N26_0003</name>
</gene>
<dbReference type="Pfam" id="PF07676">
    <property type="entry name" value="PD40"/>
    <property type="match status" value="1"/>
</dbReference>
<keyword evidence="7" id="KW-1185">Reference proteome</keyword>
<dbReference type="SUPFAM" id="SSF103088">
    <property type="entry name" value="OmpA-like"/>
    <property type="match status" value="1"/>
</dbReference>
<dbReference type="InterPro" id="IPR011659">
    <property type="entry name" value="WD40"/>
</dbReference>
<organism evidence="6 7">
    <name type="scientific">Tenacibaculum lutimaris</name>
    <dbReference type="NCBI Taxonomy" id="285258"/>
    <lineage>
        <taxon>Bacteria</taxon>
        <taxon>Pseudomonadati</taxon>
        <taxon>Bacteroidota</taxon>
        <taxon>Flavobacteriia</taxon>
        <taxon>Flavobacteriales</taxon>
        <taxon>Flavobacteriaceae</taxon>
        <taxon>Tenacibaculum</taxon>
    </lineage>
</organism>
<evidence type="ECO:0000313" key="7">
    <source>
        <dbReference type="Proteomes" id="UP000285780"/>
    </source>
</evidence>
<evidence type="ECO:0000259" key="5">
    <source>
        <dbReference type="PROSITE" id="PS51123"/>
    </source>
</evidence>
<dbReference type="AlphaFoldDB" id="A0A420E5K3"/>
<dbReference type="PROSITE" id="PS51123">
    <property type="entry name" value="OMPA_2"/>
    <property type="match status" value="1"/>
</dbReference>
<dbReference type="RefSeq" id="WP_317124617.1">
    <property type="nucleotide sequence ID" value="NZ_RAQM01000001.1"/>
</dbReference>
<dbReference type="PANTHER" id="PTHR30329:SF21">
    <property type="entry name" value="LIPOPROTEIN YIAD-RELATED"/>
    <property type="match status" value="1"/>
</dbReference>